<dbReference type="RefSeq" id="WP_307422154.1">
    <property type="nucleotide sequence ID" value="NZ_JAUSVK010000001.1"/>
</dbReference>
<evidence type="ECO:0000313" key="4">
    <source>
        <dbReference type="Proteomes" id="UP001237448"/>
    </source>
</evidence>
<feature type="transmembrane region" description="Helical" evidence="1">
    <location>
        <begin position="259"/>
        <end position="279"/>
    </location>
</feature>
<feature type="transmembrane region" description="Helical" evidence="1">
    <location>
        <begin position="165"/>
        <end position="186"/>
    </location>
</feature>
<dbReference type="Pfam" id="PF00892">
    <property type="entry name" value="EamA"/>
    <property type="match status" value="2"/>
</dbReference>
<name>A0ABU0F822_9HYPH</name>
<feature type="transmembrane region" description="Helical" evidence="1">
    <location>
        <begin position="23"/>
        <end position="44"/>
    </location>
</feature>
<dbReference type="Proteomes" id="UP001237448">
    <property type="component" value="Unassembled WGS sequence"/>
</dbReference>
<dbReference type="EMBL" id="JAUSVK010000001">
    <property type="protein sequence ID" value="MDQ0390760.1"/>
    <property type="molecule type" value="Genomic_DNA"/>
</dbReference>
<feature type="transmembrane region" description="Helical" evidence="1">
    <location>
        <begin position="198"/>
        <end position="218"/>
    </location>
</feature>
<dbReference type="InterPro" id="IPR000620">
    <property type="entry name" value="EamA_dom"/>
</dbReference>
<dbReference type="InterPro" id="IPR037185">
    <property type="entry name" value="EmrE-like"/>
</dbReference>
<feature type="transmembrane region" description="Helical" evidence="1">
    <location>
        <begin position="80"/>
        <end position="105"/>
    </location>
</feature>
<keyword evidence="1" id="KW-1133">Transmembrane helix</keyword>
<organism evidence="3 4">
    <name type="scientific">Labrys monachus</name>
    <dbReference type="NCBI Taxonomy" id="217067"/>
    <lineage>
        <taxon>Bacteria</taxon>
        <taxon>Pseudomonadati</taxon>
        <taxon>Pseudomonadota</taxon>
        <taxon>Alphaproteobacteria</taxon>
        <taxon>Hyphomicrobiales</taxon>
        <taxon>Xanthobacteraceae</taxon>
        <taxon>Labrys</taxon>
    </lineage>
</organism>
<dbReference type="PANTHER" id="PTHR22911">
    <property type="entry name" value="ACYL-MALONYL CONDENSING ENZYME-RELATED"/>
    <property type="match status" value="1"/>
</dbReference>
<protein>
    <submittedName>
        <fullName evidence="3">Drug/metabolite transporter (DMT)-like permease</fullName>
    </submittedName>
</protein>
<feature type="domain" description="EamA" evidence="2">
    <location>
        <begin position="28"/>
        <end position="156"/>
    </location>
</feature>
<feature type="transmembrane region" description="Helical" evidence="1">
    <location>
        <begin position="140"/>
        <end position="159"/>
    </location>
</feature>
<feature type="transmembrane region" description="Helical" evidence="1">
    <location>
        <begin position="50"/>
        <end position="68"/>
    </location>
</feature>
<keyword evidence="1" id="KW-0812">Transmembrane</keyword>
<feature type="domain" description="EamA" evidence="2">
    <location>
        <begin position="167"/>
        <end position="300"/>
    </location>
</feature>
<evidence type="ECO:0000313" key="3">
    <source>
        <dbReference type="EMBL" id="MDQ0390760.1"/>
    </source>
</evidence>
<proteinExistence type="predicted"/>
<evidence type="ECO:0000259" key="2">
    <source>
        <dbReference type="Pfam" id="PF00892"/>
    </source>
</evidence>
<evidence type="ECO:0000256" key="1">
    <source>
        <dbReference type="SAM" id="Phobius"/>
    </source>
</evidence>
<keyword evidence="4" id="KW-1185">Reference proteome</keyword>
<feature type="transmembrane region" description="Helical" evidence="1">
    <location>
        <begin position="285"/>
        <end position="301"/>
    </location>
</feature>
<reference evidence="3 4" key="1">
    <citation type="submission" date="2023-07" db="EMBL/GenBank/DDBJ databases">
        <title>Genomic Encyclopedia of Type Strains, Phase IV (KMG-IV): sequencing the most valuable type-strain genomes for metagenomic binning, comparative biology and taxonomic classification.</title>
        <authorList>
            <person name="Goeker M."/>
        </authorList>
    </citation>
    <scope>NUCLEOTIDE SEQUENCE [LARGE SCALE GENOMIC DNA]</scope>
    <source>
        <strain evidence="3 4">DSM 5896</strain>
    </source>
</reference>
<comment type="caution">
    <text evidence="3">The sequence shown here is derived from an EMBL/GenBank/DDBJ whole genome shotgun (WGS) entry which is preliminary data.</text>
</comment>
<sequence>MRELTPTAAAMSGGQARLPRDSAALGAMAGAVMAIAWSPILIRFAGLDPAASAFWRLVFALPVLILWSRAERQPGRVSGLARPGLLAALLAGVAFAFDLVCYHAALPLTSVANASFISNLAPVVSVAAGFVLLGDRLRPAALGALLVAVIGIVVTSSAYRSGFAMRLGDVFAVGSALTYAFYLVALRVARRTRGAADVTLVSTVMAGIVLLGLSAAGGDGRFWPQGWSNWAAVVALGLVCQVLGQGLSAVGIGRLPASVVAVILLSHPILSAALAFLIFGEAMNLDQIVGGALILGAVVLSQR</sequence>
<feature type="transmembrane region" description="Helical" evidence="1">
    <location>
        <begin position="230"/>
        <end position="252"/>
    </location>
</feature>
<dbReference type="SUPFAM" id="SSF103481">
    <property type="entry name" value="Multidrug resistance efflux transporter EmrE"/>
    <property type="match status" value="2"/>
</dbReference>
<keyword evidence="1" id="KW-0472">Membrane</keyword>
<accession>A0ABU0F822</accession>
<gene>
    <name evidence="3" type="ORF">J3R73_000552</name>
</gene>
<feature type="transmembrane region" description="Helical" evidence="1">
    <location>
        <begin position="111"/>
        <end position="133"/>
    </location>
</feature>